<feature type="region of interest" description="Disordered" evidence="1">
    <location>
        <begin position="119"/>
        <end position="507"/>
    </location>
</feature>
<organism evidence="3 4">
    <name type="scientific">Apatococcus fuscideae</name>
    <dbReference type="NCBI Taxonomy" id="2026836"/>
    <lineage>
        <taxon>Eukaryota</taxon>
        <taxon>Viridiplantae</taxon>
        <taxon>Chlorophyta</taxon>
        <taxon>core chlorophytes</taxon>
        <taxon>Trebouxiophyceae</taxon>
        <taxon>Chlorellales</taxon>
        <taxon>Chlorellaceae</taxon>
        <taxon>Apatococcus</taxon>
    </lineage>
</organism>
<reference evidence="3 4" key="1">
    <citation type="journal article" date="2024" name="Nat. Commun.">
        <title>Phylogenomics reveals the evolutionary origins of lichenization in chlorophyte algae.</title>
        <authorList>
            <person name="Puginier C."/>
            <person name="Libourel C."/>
            <person name="Otte J."/>
            <person name="Skaloud P."/>
            <person name="Haon M."/>
            <person name="Grisel S."/>
            <person name="Petersen M."/>
            <person name="Berrin J.G."/>
            <person name="Delaux P.M."/>
            <person name="Dal Grande F."/>
            <person name="Keller J."/>
        </authorList>
    </citation>
    <scope>NUCLEOTIDE SEQUENCE [LARGE SCALE GENOMIC DNA]</scope>
    <source>
        <strain evidence="3 4">SAG 2523</strain>
    </source>
</reference>
<name>A0AAW1TEE2_9CHLO</name>
<feature type="domain" description="FHA" evidence="2">
    <location>
        <begin position="39"/>
        <end position="90"/>
    </location>
</feature>
<dbReference type="AlphaFoldDB" id="A0AAW1TEE2"/>
<dbReference type="Pfam" id="PF00498">
    <property type="entry name" value="FHA"/>
    <property type="match status" value="1"/>
</dbReference>
<dbReference type="InterPro" id="IPR028124">
    <property type="entry name" value="SMAP_dom"/>
</dbReference>
<evidence type="ECO:0000313" key="4">
    <source>
        <dbReference type="Proteomes" id="UP001485043"/>
    </source>
</evidence>
<feature type="compositionally biased region" description="Basic and acidic residues" evidence="1">
    <location>
        <begin position="363"/>
        <end position="379"/>
    </location>
</feature>
<dbReference type="PANTHER" id="PTHR23308">
    <property type="entry name" value="NUCLEAR INHIBITOR OF PROTEIN PHOSPHATASE-1"/>
    <property type="match status" value="1"/>
</dbReference>
<accession>A0AAW1TEE2</accession>
<evidence type="ECO:0000256" key="1">
    <source>
        <dbReference type="SAM" id="MobiDB-lite"/>
    </source>
</evidence>
<protein>
    <recommendedName>
        <fullName evidence="2">FHA domain-containing protein</fullName>
    </recommendedName>
</protein>
<dbReference type="InterPro" id="IPR008984">
    <property type="entry name" value="SMAD_FHA_dom_sf"/>
</dbReference>
<dbReference type="InterPro" id="IPR000253">
    <property type="entry name" value="FHA_dom"/>
</dbReference>
<dbReference type="EMBL" id="JALJOV010000054">
    <property type="protein sequence ID" value="KAK9867940.1"/>
    <property type="molecule type" value="Genomic_DNA"/>
</dbReference>
<keyword evidence="4" id="KW-1185">Reference proteome</keyword>
<dbReference type="Pfam" id="PF15477">
    <property type="entry name" value="SMAP"/>
    <property type="match status" value="1"/>
</dbReference>
<gene>
    <name evidence="3" type="ORF">WJX84_007964</name>
</gene>
<feature type="compositionally biased region" description="Basic and acidic residues" evidence="1">
    <location>
        <begin position="308"/>
        <end position="338"/>
    </location>
</feature>
<proteinExistence type="predicted"/>
<feature type="compositionally biased region" description="Basic and acidic residues" evidence="1">
    <location>
        <begin position="218"/>
        <end position="236"/>
    </location>
</feature>
<comment type="caution">
    <text evidence="3">The sequence shown here is derived from an EMBL/GenBank/DDBJ whole genome shotgun (WGS) entry which is preliminary data.</text>
</comment>
<feature type="compositionally biased region" description="Basic and acidic residues" evidence="1">
    <location>
        <begin position="566"/>
        <end position="588"/>
    </location>
</feature>
<sequence length="622" mass="68537">MSVPSWAVKPETTQRIFLQIRPDSQASPEQTCIDTKPGYLIGRNGQTCDFPVPDKSASRIHACIAHKASQGPVLLDLGSVHGTFVNGERLEKGGEVILRDGDEMSIGVAQATFKLLLKPSRVPLQPEPPTSRTADEDGPHSDRKRQRDAGESDADEVAREGPEEHINDTAAPAAEPAGKPRRRRKHSPIPYPKPREGPEPTGNGAQPLPGSQRIPGGHHRDSRDMDSGEGFRDDGGSGRSQHGGSGDRRGHGERPHGRHQDAGRRMDFREDYVDDQNRGQNPTGPRRQGYGTGTPRDGPPSRVAYYTEDPHDDSRPAHADNRGRDRPHREHSLSDRGNADMYPARGGYHQGPRGQFPGHGAKLHNDRGRARPGRSEASRQQDLGRGSRGNDYDRRGPGGASQERDGSYHHRHGRDGSQGMDRSRSPARRHAGSRDGYQDRDQRDRQGADRRQGARGPRDRPEERGSQPTREAGLSGDGDRPASTSKDPAELVRQMMGAPGGGPTSMLTQDAKKKLLWGKKAEQTAAQQAPSYGANRWDVAEFETEQERERFQKLMGVRATAPTVPQEHEARAAALVPDHEEMDRKDREALSRAKQQQLLDNMELEYARGLRRKDGRTVGLGL</sequence>
<dbReference type="InterPro" id="IPR050923">
    <property type="entry name" value="Cell_Proc_Reg/RNA_Proc"/>
</dbReference>
<feature type="compositionally biased region" description="Basic and acidic residues" evidence="1">
    <location>
        <begin position="388"/>
        <end position="408"/>
    </location>
</feature>
<evidence type="ECO:0000259" key="2">
    <source>
        <dbReference type="PROSITE" id="PS50006"/>
    </source>
</evidence>
<dbReference type="SUPFAM" id="SSF49879">
    <property type="entry name" value="SMAD/FHA domain"/>
    <property type="match status" value="1"/>
</dbReference>
<dbReference type="SMART" id="SM00240">
    <property type="entry name" value="FHA"/>
    <property type="match status" value="1"/>
</dbReference>
<dbReference type="PROSITE" id="PS50006">
    <property type="entry name" value="FHA_DOMAIN"/>
    <property type="match status" value="1"/>
</dbReference>
<feature type="compositionally biased region" description="Basic and acidic residues" evidence="1">
    <location>
        <begin position="133"/>
        <end position="167"/>
    </location>
</feature>
<dbReference type="Proteomes" id="UP001485043">
    <property type="component" value="Unassembled WGS sequence"/>
</dbReference>
<feature type="compositionally biased region" description="Basic and acidic residues" evidence="1">
    <location>
        <begin position="432"/>
        <end position="465"/>
    </location>
</feature>
<feature type="compositionally biased region" description="Basic and acidic residues" evidence="1">
    <location>
        <begin position="245"/>
        <end position="277"/>
    </location>
</feature>
<evidence type="ECO:0000313" key="3">
    <source>
        <dbReference type="EMBL" id="KAK9867940.1"/>
    </source>
</evidence>
<feature type="region of interest" description="Disordered" evidence="1">
    <location>
        <begin position="558"/>
        <end position="588"/>
    </location>
</feature>
<dbReference type="Gene3D" id="2.60.200.20">
    <property type="match status" value="1"/>
</dbReference>